<dbReference type="InterPro" id="IPR010093">
    <property type="entry name" value="SinI_DNA-bd"/>
</dbReference>
<comment type="caution">
    <text evidence="2">The sequence shown here is derived from an EMBL/GenBank/DDBJ whole genome shotgun (WGS) entry which is preliminary data.</text>
</comment>
<dbReference type="InterPro" id="IPR009061">
    <property type="entry name" value="DNA-bd_dom_put_sf"/>
</dbReference>
<dbReference type="NCBIfam" id="TIGR01764">
    <property type="entry name" value="excise"/>
    <property type="match status" value="1"/>
</dbReference>
<dbReference type="Pfam" id="PF12728">
    <property type="entry name" value="HTH_17"/>
    <property type="match status" value="1"/>
</dbReference>
<evidence type="ECO:0000313" key="3">
    <source>
        <dbReference type="Proteomes" id="UP000294901"/>
    </source>
</evidence>
<dbReference type="RefSeq" id="WP_133875162.1">
    <property type="nucleotide sequence ID" value="NZ_BOMD01000015.1"/>
</dbReference>
<dbReference type="OrthoDB" id="26212at2"/>
<feature type="domain" description="Helix-turn-helix" evidence="1">
    <location>
        <begin position="86"/>
        <end position="133"/>
    </location>
</feature>
<dbReference type="InterPro" id="IPR041657">
    <property type="entry name" value="HTH_17"/>
</dbReference>
<sequence>MSTATTLAATAHQLSEAANRKGSPEHASLKALLALLAEAPGEEVRLTVGHAGDVAVPDLVVDLLRQISAVLDRGDGVVVSEVARELTTSEAARILGVSRPTLTSLLDRGEIPSHKVGTHRRVALQDALAYRRRRIAQQRATYEALMAEQDELGIHE</sequence>
<dbReference type="AlphaFoldDB" id="A0A4R6K0I4"/>
<name>A0A4R6K0I4_9ACTN</name>
<protein>
    <submittedName>
        <fullName evidence="2">Excisionase family DNA binding protein</fullName>
    </submittedName>
</protein>
<dbReference type="SUPFAM" id="SSF46955">
    <property type="entry name" value="Putative DNA-binding domain"/>
    <property type="match status" value="1"/>
</dbReference>
<organism evidence="2 3">
    <name type="scientific">Paractinoplanes brasiliensis</name>
    <dbReference type="NCBI Taxonomy" id="52695"/>
    <lineage>
        <taxon>Bacteria</taxon>
        <taxon>Bacillati</taxon>
        <taxon>Actinomycetota</taxon>
        <taxon>Actinomycetes</taxon>
        <taxon>Micromonosporales</taxon>
        <taxon>Micromonosporaceae</taxon>
        <taxon>Paractinoplanes</taxon>
    </lineage>
</organism>
<keyword evidence="3" id="KW-1185">Reference proteome</keyword>
<evidence type="ECO:0000259" key="1">
    <source>
        <dbReference type="Pfam" id="PF12728"/>
    </source>
</evidence>
<gene>
    <name evidence="2" type="ORF">C8E87_4813</name>
</gene>
<accession>A0A4R6K0I4</accession>
<reference evidence="2 3" key="1">
    <citation type="submission" date="2019-03" db="EMBL/GenBank/DDBJ databases">
        <title>Sequencing the genomes of 1000 actinobacteria strains.</title>
        <authorList>
            <person name="Klenk H.-P."/>
        </authorList>
    </citation>
    <scope>NUCLEOTIDE SEQUENCE [LARGE SCALE GENOMIC DNA]</scope>
    <source>
        <strain evidence="2 3">DSM 43805</strain>
    </source>
</reference>
<evidence type="ECO:0000313" key="2">
    <source>
        <dbReference type="EMBL" id="TDO41086.1"/>
    </source>
</evidence>
<proteinExistence type="predicted"/>
<dbReference type="GO" id="GO:0003677">
    <property type="term" value="F:DNA binding"/>
    <property type="evidence" value="ECO:0007669"/>
    <property type="project" value="InterPro"/>
</dbReference>
<dbReference type="EMBL" id="SNWR01000001">
    <property type="protein sequence ID" value="TDO41086.1"/>
    <property type="molecule type" value="Genomic_DNA"/>
</dbReference>
<dbReference type="Proteomes" id="UP000294901">
    <property type="component" value="Unassembled WGS sequence"/>
</dbReference>